<sequence length="491" mass="52962">MGADALRHTEVDGVPVYWVAAEGRLHASLWFRAGRVDERLPTAGRLHLIEHLALHGRESIRTPVNGQVSLLHTAFAVAGEPDEVTRSLAELCAWLTEPDWGALDHERRVLQAESARRQAGPTESQLIWRYGAQGPGLVGYEQFGLGQAGPEYLAEWLRTMFVRGNAGLALTGPPPAGLCLPLPDGPRVPVPAAVPCEQHTPAAFPDRLDGVALSGVVRRSTEATVLAGALQRELHAHFRTGSGVGYSAWQGYEPVDAAQAVLLAGIDLLPEAVPTASKEAVGVLRRLMTNGVAEADLRDQIAQQIEELQDDPAGRWQPAGAIRELLAGRQVTDRDQLIEELRRVTPAEVRDVAKDVFASLLISADPSSELDTSVSWLGMPTVWEPAGGDRFRPVGRRTKDQLLVTGKGVYRGGEAIGVEARFDDLAAVVVYPDGGRALVRRDGYQLVVEPEFWRRGRKAIELIDAAAPEAVRVAMPARDAICTASGEPAVC</sequence>
<dbReference type="InterPro" id="IPR011249">
    <property type="entry name" value="Metalloenz_LuxS/M16"/>
</dbReference>
<dbReference type="EMBL" id="SJKB01000008">
    <property type="protein sequence ID" value="TCC58831.1"/>
    <property type="molecule type" value="Genomic_DNA"/>
</dbReference>
<dbReference type="RefSeq" id="WP_131361118.1">
    <property type="nucleotide sequence ID" value="NZ_SJKB01000008.1"/>
</dbReference>
<proteinExistence type="predicted"/>
<evidence type="ECO:0000313" key="2">
    <source>
        <dbReference type="Proteomes" id="UP000291144"/>
    </source>
</evidence>
<dbReference type="AlphaFoldDB" id="A0A4R0KEL6"/>
<keyword evidence="2" id="KW-1185">Reference proteome</keyword>
<gene>
    <name evidence="1" type="ORF">E0H73_26335</name>
</gene>
<dbReference type="Proteomes" id="UP000291144">
    <property type="component" value="Unassembled WGS sequence"/>
</dbReference>
<dbReference type="SUPFAM" id="SSF63411">
    <property type="entry name" value="LuxS/MPP-like metallohydrolase"/>
    <property type="match status" value="2"/>
</dbReference>
<name>A0A4R0KEL6_9ACTN</name>
<dbReference type="Gene3D" id="3.30.830.10">
    <property type="entry name" value="Metalloenzyme, LuxS/M16 peptidase-like"/>
    <property type="match status" value="2"/>
</dbReference>
<comment type="caution">
    <text evidence="1">The sequence shown here is derived from an EMBL/GenBank/DDBJ whole genome shotgun (WGS) entry which is preliminary data.</text>
</comment>
<dbReference type="GO" id="GO:0046872">
    <property type="term" value="F:metal ion binding"/>
    <property type="evidence" value="ECO:0007669"/>
    <property type="project" value="InterPro"/>
</dbReference>
<organism evidence="1 2">
    <name type="scientific">Kribbella pittospori</name>
    <dbReference type="NCBI Taxonomy" id="722689"/>
    <lineage>
        <taxon>Bacteria</taxon>
        <taxon>Bacillati</taxon>
        <taxon>Actinomycetota</taxon>
        <taxon>Actinomycetes</taxon>
        <taxon>Propionibacteriales</taxon>
        <taxon>Kribbellaceae</taxon>
        <taxon>Kribbella</taxon>
    </lineage>
</organism>
<evidence type="ECO:0000313" key="1">
    <source>
        <dbReference type="EMBL" id="TCC58831.1"/>
    </source>
</evidence>
<protein>
    <submittedName>
        <fullName evidence="1">Insulinase family protein</fullName>
    </submittedName>
</protein>
<accession>A0A4R0KEL6</accession>
<dbReference type="OrthoDB" id="3798591at2"/>
<reference evidence="1 2" key="1">
    <citation type="submission" date="2019-02" db="EMBL/GenBank/DDBJ databases">
        <title>Kribbella capetownensis sp. nov. and Kribbella speibonae sp. nov., isolated from soil.</title>
        <authorList>
            <person name="Curtis S.M."/>
            <person name="Norton I."/>
            <person name="Everest G.J."/>
            <person name="Meyers P.R."/>
        </authorList>
    </citation>
    <scope>NUCLEOTIDE SEQUENCE [LARGE SCALE GENOMIC DNA]</scope>
    <source>
        <strain evidence="1 2">NRRL B-24813</strain>
    </source>
</reference>